<dbReference type="OrthoDB" id="1717591at2759"/>
<evidence type="ECO:0000313" key="4">
    <source>
        <dbReference type="Proteomes" id="UP000594638"/>
    </source>
</evidence>
<feature type="compositionally biased region" description="Basic and acidic residues" evidence="2">
    <location>
        <begin position="876"/>
        <end position="918"/>
    </location>
</feature>
<dbReference type="AlphaFoldDB" id="A0A8S0VD44"/>
<accession>A0A8S0VD44</accession>
<feature type="compositionally biased region" description="Polar residues" evidence="2">
    <location>
        <begin position="436"/>
        <end position="454"/>
    </location>
</feature>
<dbReference type="Proteomes" id="UP000594638">
    <property type="component" value="Unassembled WGS sequence"/>
</dbReference>
<dbReference type="InterPro" id="IPR036869">
    <property type="entry name" value="J_dom_sf"/>
</dbReference>
<dbReference type="GO" id="GO:0030276">
    <property type="term" value="F:clathrin binding"/>
    <property type="evidence" value="ECO:0007669"/>
    <property type="project" value="TreeGrafter"/>
</dbReference>
<feature type="compositionally biased region" description="Basic and acidic residues" evidence="2">
    <location>
        <begin position="320"/>
        <end position="329"/>
    </location>
</feature>
<keyword evidence="1" id="KW-0175">Coiled coil</keyword>
<feature type="compositionally biased region" description="Basic and acidic residues" evidence="2">
    <location>
        <begin position="575"/>
        <end position="609"/>
    </location>
</feature>
<evidence type="ECO:0000256" key="2">
    <source>
        <dbReference type="SAM" id="MobiDB-lite"/>
    </source>
</evidence>
<feature type="compositionally biased region" description="Low complexity" evidence="2">
    <location>
        <begin position="253"/>
        <end position="264"/>
    </location>
</feature>
<feature type="compositionally biased region" description="Low complexity" evidence="2">
    <location>
        <begin position="372"/>
        <end position="381"/>
    </location>
</feature>
<feature type="region of interest" description="Disordered" evidence="2">
    <location>
        <begin position="873"/>
        <end position="918"/>
    </location>
</feature>
<dbReference type="SUPFAM" id="SSF46565">
    <property type="entry name" value="Chaperone J-domain"/>
    <property type="match status" value="1"/>
</dbReference>
<feature type="region of interest" description="Disordered" evidence="2">
    <location>
        <begin position="250"/>
        <end position="544"/>
    </location>
</feature>
<dbReference type="PANTHER" id="PTHR23172:SF19">
    <property type="entry name" value="J DOMAIN-CONTAINING PROTEIN"/>
    <property type="match status" value="1"/>
</dbReference>
<evidence type="ECO:0000256" key="1">
    <source>
        <dbReference type="ARBA" id="ARBA00023054"/>
    </source>
</evidence>
<feature type="compositionally biased region" description="Polar residues" evidence="2">
    <location>
        <begin position="808"/>
        <end position="852"/>
    </location>
</feature>
<dbReference type="FunFam" id="1.10.287.110:FF:000009">
    <property type="entry name" value="Auxilin-related protein 1"/>
    <property type="match status" value="1"/>
</dbReference>
<feature type="compositionally biased region" description="Basic and acidic residues" evidence="2">
    <location>
        <begin position="616"/>
        <end position="785"/>
    </location>
</feature>
<reference evidence="3 4" key="1">
    <citation type="submission" date="2019-12" db="EMBL/GenBank/DDBJ databases">
        <authorList>
            <person name="Alioto T."/>
            <person name="Alioto T."/>
            <person name="Gomez Garrido J."/>
        </authorList>
    </citation>
    <scope>NUCLEOTIDE SEQUENCE [LARGE SCALE GENOMIC DNA]</scope>
</reference>
<evidence type="ECO:0000313" key="3">
    <source>
        <dbReference type="EMBL" id="CAA3029766.1"/>
    </source>
</evidence>
<feature type="compositionally biased region" description="Polar residues" evidence="2">
    <location>
        <begin position="195"/>
        <end position="219"/>
    </location>
</feature>
<organism evidence="3 4">
    <name type="scientific">Olea europaea subsp. europaea</name>
    <dbReference type="NCBI Taxonomy" id="158383"/>
    <lineage>
        <taxon>Eukaryota</taxon>
        <taxon>Viridiplantae</taxon>
        <taxon>Streptophyta</taxon>
        <taxon>Embryophyta</taxon>
        <taxon>Tracheophyta</taxon>
        <taxon>Spermatophyta</taxon>
        <taxon>Magnoliopsida</taxon>
        <taxon>eudicotyledons</taxon>
        <taxon>Gunneridae</taxon>
        <taxon>Pentapetalae</taxon>
        <taxon>asterids</taxon>
        <taxon>lamiids</taxon>
        <taxon>Lamiales</taxon>
        <taxon>Oleaceae</taxon>
        <taxon>Oleeae</taxon>
        <taxon>Olea</taxon>
    </lineage>
</organism>
<dbReference type="Gramene" id="OE9A093704T2">
    <property type="protein sequence ID" value="OE9A093704C2"/>
    <property type="gene ID" value="OE9A093704"/>
</dbReference>
<keyword evidence="4" id="KW-1185">Reference proteome</keyword>
<feature type="compositionally biased region" description="Basic and acidic residues" evidence="2">
    <location>
        <begin position="360"/>
        <end position="371"/>
    </location>
</feature>
<feature type="region of interest" description="Disordered" evidence="2">
    <location>
        <begin position="1"/>
        <end position="67"/>
    </location>
</feature>
<dbReference type="GO" id="GO:0005737">
    <property type="term" value="C:cytoplasm"/>
    <property type="evidence" value="ECO:0007669"/>
    <property type="project" value="TreeGrafter"/>
</dbReference>
<name>A0A8S0VD44_OLEEU</name>
<feature type="compositionally biased region" description="Low complexity" evidence="2">
    <location>
        <begin position="297"/>
        <end position="307"/>
    </location>
</feature>
<dbReference type="GO" id="GO:0072318">
    <property type="term" value="P:clathrin coat disassembly"/>
    <property type="evidence" value="ECO:0007669"/>
    <property type="project" value="TreeGrafter"/>
</dbReference>
<dbReference type="Gene3D" id="1.10.287.110">
    <property type="entry name" value="DnaJ domain"/>
    <property type="match status" value="1"/>
</dbReference>
<protein>
    <submittedName>
        <fullName evidence="3">Uncharacterized protein</fullName>
    </submittedName>
</protein>
<feature type="compositionally biased region" description="Polar residues" evidence="2">
    <location>
        <begin position="509"/>
        <end position="529"/>
    </location>
</feature>
<dbReference type="GO" id="GO:0031982">
    <property type="term" value="C:vesicle"/>
    <property type="evidence" value="ECO:0007669"/>
    <property type="project" value="TreeGrafter"/>
</dbReference>
<dbReference type="EMBL" id="CACTIH010009329">
    <property type="protein sequence ID" value="CAA3029766.1"/>
    <property type="molecule type" value="Genomic_DNA"/>
</dbReference>
<feature type="compositionally biased region" description="Polar residues" evidence="2">
    <location>
        <begin position="486"/>
        <end position="496"/>
    </location>
</feature>
<feature type="region of interest" description="Disordered" evidence="2">
    <location>
        <begin position="160"/>
        <end position="222"/>
    </location>
</feature>
<sequence>MDDLDVLARDFGFRPQGKSNPMRSEQADRRPARSVDDQKRDGLLFNDVFGGPPKYTSSSSSNNSNKPAVSDFDYESIFKSESKISNSNTGGNKMSSFPVYDKPVYDDDDDIFDGLPGLKSKLATSSVRFDDNVFASIASPRSTKSRNQNDFDDLLGNLGGNDKFGESINKSSNAKSSSTSRGLDDLLAGFGSGIPVSSNRPMSDSNRGSTPTRNTTSNVMEDPFVVMESTSTPGSSSGVFTDPLEEIGKLGKSRSASAEASSVSDGVFDDLDPLNGFGKPVHPFSPGRDNEGKDGSPSRSRTPLSSSVREQTGKSSYRYLESDVEKKVPVDNFQEPPLFDVPDVSSHSHKSSGHSNPFSPERDNGGKDRSPSRSGTPLSSSIREQTRKSSYRYSESDVEKGSVDSFQEPPLFDVPDVSSHSHKSFGQTAPPPYYEPSSQVDVSQSTAEQGQQSDGIWLTVSEIPLFTQPTSAAPPSRPPPPIPRQTSKSETGSFSSHSRKKGDEFFSPRSYNQYSQNPKLTQPAANSPPVSRLEELDDSAMGRSHINVDESAYFHASEEYNVTSAAAASAAAMKDAMDKAEAKFRHAKEVREREYAKAARSKESVHLENDDQQDPVGREFRENQEKLDHEREQAVEEEREHRRLERERERERAKQIERERARQAVERATREARERAAAEARSKAERAAVEKVNAEARGRAEKAAVQRVQAEARERAAAEARERAEKAAAEARERSASDAREKEAREKAAVSRAEAEARRRAERAAVERAAAEARERASAEAHEKASAAAKMNQQKNDNDWESFFSMGSRPSSVPRASTDSVDPMFNQQFQNKAGSEATMRTSSSGASNMRKASSATNIVDDLSSIFGAAESSGAFHEVEGETEERRRARLERQQRTQERAAKALAEKNQRDLQAQRDQEERHRIAETLDIEIKRWAAGKEGNLRALLSTLQYVLWPECGWQPVSLTDLITGASVKKVYRKATLCIHPDKVQQKGATLQQKYIAEKVFDLLKLGTNLTRRSFSKCCHEFFTFELLPLGPAPFLQK</sequence>
<feature type="region of interest" description="Disordered" evidence="2">
    <location>
        <begin position="571"/>
        <end position="852"/>
    </location>
</feature>
<feature type="compositionally biased region" description="Basic and acidic residues" evidence="2">
    <location>
        <begin position="1"/>
        <end position="12"/>
    </location>
</feature>
<feature type="compositionally biased region" description="Basic and acidic residues" evidence="2">
    <location>
        <begin position="25"/>
        <end position="42"/>
    </location>
</feature>
<gene>
    <name evidence="3" type="ORF">OLEA9_A093704</name>
</gene>
<proteinExistence type="predicted"/>
<dbReference type="PANTHER" id="PTHR23172">
    <property type="entry name" value="AUXILIN/CYCLIN G-ASSOCIATED KINASE-RELATED"/>
    <property type="match status" value="1"/>
</dbReference>
<comment type="caution">
    <text evidence="3">The sequence shown here is derived from an EMBL/GenBank/DDBJ whole genome shotgun (WGS) entry which is preliminary data.</text>
</comment>
<feature type="compositionally biased region" description="Low complexity" evidence="2">
    <location>
        <begin position="167"/>
        <end position="180"/>
    </location>
</feature>
<dbReference type="GO" id="GO:0072583">
    <property type="term" value="P:clathrin-dependent endocytosis"/>
    <property type="evidence" value="ECO:0007669"/>
    <property type="project" value="TreeGrafter"/>
</dbReference>